<feature type="region of interest" description="Disordered" evidence="1">
    <location>
        <begin position="408"/>
        <end position="427"/>
    </location>
</feature>
<dbReference type="Proteomes" id="UP000826195">
    <property type="component" value="Unassembled WGS sequence"/>
</dbReference>
<feature type="compositionally biased region" description="Basic residues" evidence="1">
    <location>
        <begin position="365"/>
        <end position="378"/>
    </location>
</feature>
<dbReference type="AlphaFoldDB" id="A0AAV7J8T0"/>
<comment type="caution">
    <text evidence="2">The sequence shown here is derived from an EMBL/GenBank/DDBJ whole genome shotgun (WGS) entry which is preliminary data.</text>
</comment>
<evidence type="ECO:0000313" key="2">
    <source>
        <dbReference type="EMBL" id="KAH0568781.1"/>
    </source>
</evidence>
<organism evidence="2 3">
    <name type="scientific">Cotesia glomerata</name>
    <name type="common">Lepidopteran parasitic wasp</name>
    <name type="synonym">Apanteles glomeratus</name>
    <dbReference type="NCBI Taxonomy" id="32391"/>
    <lineage>
        <taxon>Eukaryota</taxon>
        <taxon>Metazoa</taxon>
        <taxon>Ecdysozoa</taxon>
        <taxon>Arthropoda</taxon>
        <taxon>Hexapoda</taxon>
        <taxon>Insecta</taxon>
        <taxon>Pterygota</taxon>
        <taxon>Neoptera</taxon>
        <taxon>Endopterygota</taxon>
        <taxon>Hymenoptera</taxon>
        <taxon>Apocrita</taxon>
        <taxon>Ichneumonoidea</taxon>
        <taxon>Braconidae</taxon>
        <taxon>Microgastrinae</taxon>
        <taxon>Cotesia</taxon>
    </lineage>
</organism>
<keyword evidence="3" id="KW-1185">Reference proteome</keyword>
<protein>
    <submittedName>
        <fullName evidence="2">Uncharacterized protein</fullName>
    </submittedName>
</protein>
<name>A0AAV7J8T0_COTGL</name>
<feature type="region of interest" description="Disordered" evidence="1">
    <location>
        <begin position="350"/>
        <end position="381"/>
    </location>
</feature>
<reference evidence="2 3" key="1">
    <citation type="journal article" date="2021" name="J. Hered.">
        <title>A chromosome-level genome assembly of the parasitoid wasp, Cotesia glomerata (Hymenoptera: Braconidae).</title>
        <authorList>
            <person name="Pinto B.J."/>
            <person name="Weis J.J."/>
            <person name="Gamble T."/>
            <person name="Ode P.J."/>
            <person name="Paul R."/>
            <person name="Zaspel J.M."/>
        </authorList>
    </citation>
    <scope>NUCLEOTIDE SEQUENCE [LARGE SCALE GENOMIC DNA]</scope>
    <source>
        <strain evidence="2">CgM1</strain>
    </source>
</reference>
<evidence type="ECO:0000256" key="1">
    <source>
        <dbReference type="SAM" id="MobiDB-lite"/>
    </source>
</evidence>
<proteinExistence type="predicted"/>
<evidence type="ECO:0000313" key="3">
    <source>
        <dbReference type="Proteomes" id="UP000826195"/>
    </source>
</evidence>
<gene>
    <name evidence="2" type="ORF">KQX54_021473</name>
</gene>
<dbReference type="EMBL" id="JAHXZJ010000001">
    <property type="protein sequence ID" value="KAH0568781.1"/>
    <property type="molecule type" value="Genomic_DNA"/>
</dbReference>
<dbReference type="Pfam" id="PF14924">
    <property type="entry name" value="MAP10_N"/>
    <property type="match status" value="1"/>
</dbReference>
<accession>A0AAV7J8T0</accession>
<sequence length="463" mass="52010">MSSLIASHDLHLMMIELVIDKLFVPKLTIFDSAIVKKTVLMYRILDNNWTLLDSEYEAIQSNDSNNEEREQNFYRGKSLVFSIPEADFKCTNTPNLNIDIQVYKENPKYIEMDRSHYVGLVEIQTAELFQGITKELNERKEMKNVFTYYHPREPISRSMKKTYIIKGNPELNEPATISIYTRLSYFGKSIITEIEAVTETECLVREETCEGQPYRCLELSREQLEAGCLGVRSFQPSTELRNLICVCDMSIQSGVKAIAKPVNTYKHQQDQIQQQDDSSSTEWKEISYDVLLNGMKKKVIMKNNDDENSFPSSGATAFDASTARMINKQNNNNSNNNAGMKNTLRMGKLKRSTGEKDDALGGGKAKGKRKGGKGKKSKGMKEENLLDKPSEWALRLKGHLLLEFAGKDEDSPLTNNRKPEVDKVGGKKLGATGIERVAARNGNAKTTTPTLVAAASGIRTGEC</sequence>